<reference evidence="6" key="1">
    <citation type="submission" date="2023-07" db="EMBL/GenBank/DDBJ databases">
        <title>Genome sequencing of Purple Non-Sulfur Bacteria from various extreme environments.</title>
        <authorList>
            <person name="Mayer M."/>
        </authorList>
    </citation>
    <scope>NUCLEOTIDE SEQUENCE [LARGE SCALE GENOMIC DNA]</scope>
    <source>
        <strain evidence="6">DSM 17935</strain>
    </source>
</reference>
<accession>A0ABT3HHB9</accession>
<dbReference type="CDD" id="cd08497">
    <property type="entry name" value="MbnE-like"/>
    <property type="match status" value="1"/>
</dbReference>
<dbReference type="RefSeq" id="WP_264603363.1">
    <property type="nucleotide sequence ID" value="NZ_JAOQNS010000014.1"/>
</dbReference>
<comment type="subcellular location">
    <subcellularLocation>
        <location evidence="1">Periplasm</location>
    </subcellularLocation>
</comment>
<dbReference type="InterPro" id="IPR030678">
    <property type="entry name" value="Peptide/Ni-bd"/>
</dbReference>
<organism evidence="5 6">
    <name type="scientific">Rhodobium gokarnense</name>
    <dbReference type="NCBI Taxonomy" id="364296"/>
    <lineage>
        <taxon>Bacteria</taxon>
        <taxon>Pseudomonadati</taxon>
        <taxon>Pseudomonadota</taxon>
        <taxon>Alphaproteobacteria</taxon>
        <taxon>Hyphomicrobiales</taxon>
        <taxon>Rhodobiaceae</taxon>
        <taxon>Rhodobium</taxon>
    </lineage>
</organism>
<comment type="caution">
    <text evidence="5">The sequence shown here is derived from an EMBL/GenBank/DDBJ whole genome shotgun (WGS) entry which is preliminary data.</text>
</comment>
<evidence type="ECO:0000256" key="1">
    <source>
        <dbReference type="ARBA" id="ARBA00004418"/>
    </source>
</evidence>
<keyword evidence="3" id="KW-0732">Signal</keyword>
<evidence type="ECO:0000256" key="2">
    <source>
        <dbReference type="ARBA" id="ARBA00005695"/>
    </source>
</evidence>
<dbReference type="Gene3D" id="3.10.105.10">
    <property type="entry name" value="Dipeptide-binding Protein, Domain 3"/>
    <property type="match status" value="1"/>
</dbReference>
<evidence type="ECO:0000313" key="5">
    <source>
        <dbReference type="EMBL" id="MCW2309788.1"/>
    </source>
</evidence>
<dbReference type="InterPro" id="IPR000914">
    <property type="entry name" value="SBP_5_dom"/>
</dbReference>
<dbReference type="Proteomes" id="UP001209755">
    <property type="component" value="Unassembled WGS sequence"/>
</dbReference>
<dbReference type="PANTHER" id="PTHR30290">
    <property type="entry name" value="PERIPLASMIC BINDING COMPONENT OF ABC TRANSPORTER"/>
    <property type="match status" value="1"/>
</dbReference>
<dbReference type="Pfam" id="PF00496">
    <property type="entry name" value="SBP_bac_5"/>
    <property type="match status" value="1"/>
</dbReference>
<proteinExistence type="inferred from homology"/>
<dbReference type="PANTHER" id="PTHR30290:SF64">
    <property type="entry name" value="ABC TRANSPORTER PERIPLASMIC BINDING PROTEIN"/>
    <property type="match status" value="1"/>
</dbReference>
<evidence type="ECO:0000259" key="4">
    <source>
        <dbReference type="Pfam" id="PF00496"/>
    </source>
</evidence>
<dbReference type="SUPFAM" id="SSF53850">
    <property type="entry name" value="Periplasmic binding protein-like II"/>
    <property type="match status" value="1"/>
</dbReference>
<evidence type="ECO:0000313" key="6">
    <source>
        <dbReference type="Proteomes" id="UP001209755"/>
    </source>
</evidence>
<dbReference type="InterPro" id="IPR039424">
    <property type="entry name" value="SBP_5"/>
</dbReference>
<name>A0ABT3HHB9_9HYPH</name>
<dbReference type="PIRSF" id="PIRSF002741">
    <property type="entry name" value="MppA"/>
    <property type="match status" value="1"/>
</dbReference>
<gene>
    <name evidence="5" type="ORF">M2319_004147</name>
</gene>
<dbReference type="EMBL" id="JAOQNS010000014">
    <property type="protein sequence ID" value="MCW2309788.1"/>
    <property type="molecule type" value="Genomic_DNA"/>
</dbReference>
<evidence type="ECO:0000256" key="3">
    <source>
        <dbReference type="ARBA" id="ARBA00022729"/>
    </source>
</evidence>
<protein>
    <submittedName>
        <fullName evidence="5">Peptide/nickel transport system substrate-binding protein</fullName>
    </submittedName>
</protein>
<comment type="similarity">
    <text evidence="2">Belongs to the bacterial solute-binding protein 5 family.</text>
</comment>
<keyword evidence="6" id="KW-1185">Reference proteome</keyword>
<sequence>MRPIPALAPTTAERCSGRRPIRFLAGFLLVAAALASAAPLRAAEPTHGIAMHGAPALAPDFDHLPYTNPDAPKGGTVTYGLVGTFDNLNPLIVKGTAAVGIRDPLFGNNVIESLLERNRAEPFSLYGLLAERVEMPVDRSSVTFYLNPKARFSDGDPVDIDDVLFSFETLKEKGRPNHRAPYSKVLSTERVGDNGIRFNLKGDDRELPLILGLMPIIPKHHFDDGRFDRTTLDPIVGSGPYLITGVDAGTRMILKRNPDYWGRDLPLKRGFDNFDEIRFDYYRDENTRFEAFKKGLVDAITERDPTRWATGYDFPAVTEGKVVKDGFETGTPKGMYGFVFNTRRPPFNDPKVREAFGYLFDFKWINENLYFGLYRRTTSYFEGSELASTGRPASDGERALLAPFPGAVRDDILEGTWAPPEPDGSGRDRTAIRNALSLFAEAGWKIQGRTLTGPNGAPMSFEITTATPDHERLALAYARTLKRIGIAVSVRTVDAAQYQRRLQSYDFDVILNTWASSLSPGNEQAFRWSSRAADLEGTFNFAGAREPALDAMIAAMLAARTRPAFVDAVRAFDRVLLSGFYVVPLFHAPEVWVARWEHVSHPEKPALDGPRFETWWSRKAAK</sequence>
<dbReference type="Gene3D" id="3.40.190.10">
    <property type="entry name" value="Periplasmic binding protein-like II"/>
    <property type="match status" value="1"/>
</dbReference>
<feature type="domain" description="Solute-binding protein family 5" evidence="4">
    <location>
        <begin position="126"/>
        <end position="528"/>
    </location>
</feature>